<organism evidence="2 3">
    <name type="scientific">Gimesia panareensis</name>
    <dbReference type="NCBI Taxonomy" id="2527978"/>
    <lineage>
        <taxon>Bacteria</taxon>
        <taxon>Pseudomonadati</taxon>
        <taxon>Planctomycetota</taxon>
        <taxon>Planctomycetia</taxon>
        <taxon>Planctomycetales</taxon>
        <taxon>Planctomycetaceae</taxon>
        <taxon>Gimesia</taxon>
    </lineage>
</organism>
<evidence type="ECO:0000313" key="3">
    <source>
        <dbReference type="Proteomes" id="UP000320839"/>
    </source>
</evidence>
<dbReference type="Proteomes" id="UP000320839">
    <property type="component" value="Chromosome"/>
</dbReference>
<dbReference type="NCBIfam" id="NF047646">
    <property type="entry name" value="REP_Tyr_transpos"/>
    <property type="match status" value="1"/>
</dbReference>
<dbReference type="GO" id="GO:0004803">
    <property type="term" value="F:transposase activity"/>
    <property type="evidence" value="ECO:0007669"/>
    <property type="project" value="InterPro"/>
</dbReference>
<reference evidence="2 3" key="1">
    <citation type="submission" date="2019-02" db="EMBL/GenBank/DDBJ databases">
        <title>Deep-cultivation of Planctomycetes and their phenomic and genomic characterization uncovers novel biology.</title>
        <authorList>
            <person name="Wiegand S."/>
            <person name="Jogler M."/>
            <person name="Boedeker C."/>
            <person name="Pinto D."/>
            <person name="Vollmers J."/>
            <person name="Rivas-Marin E."/>
            <person name="Kohn T."/>
            <person name="Peeters S.H."/>
            <person name="Heuer A."/>
            <person name="Rast P."/>
            <person name="Oberbeckmann S."/>
            <person name="Bunk B."/>
            <person name="Jeske O."/>
            <person name="Meyerdierks A."/>
            <person name="Storesund J.E."/>
            <person name="Kallscheuer N."/>
            <person name="Luecker S."/>
            <person name="Lage O.M."/>
            <person name="Pohl T."/>
            <person name="Merkel B.J."/>
            <person name="Hornburger P."/>
            <person name="Mueller R.-W."/>
            <person name="Bruemmer F."/>
            <person name="Labrenz M."/>
            <person name="Spormann A.M."/>
            <person name="Op den Camp H."/>
            <person name="Overmann J."/>
            <person name="Amann R."/>
            <person name="Jetten M.S.M."/>
            <person name="Mascher T."/>
            <person name="Medema M.H."/>
            <person name="Devos D.P."/>
            <person name="Kaster A.-K."/>
            <person name="Ovreas L."/>
            <person name="Rohde M."/>
            <person name="Galperin M.Y."/>
            <person name="Jogler C."/>
        </authorList>
    </citation>
    <scope>NUCLEOTIDE SEQUENCE [LARGE SCALE GENOMIC DNA]</scope>
    <source>
        <strain evidence="2 3">Pan153</strain>
    </source>
</reference>
<dbReference type="PANTHER" id="PTHR36966:SF1">
    <property type="entry name" value="REP-ASSOCIATED TYROSINE TRANSPOSASE"/>
    <property type="match status" value="1"/>
</dbReference>
<dbReference type="GO" id="GO:0043565">
    <property type="term" value="F:sequence-specific DNA binding"/>
    <property type="evidence" value="ECO:0007669"/>
    <property type="project" value="TreeGrafter"/>
</dbReference>
<dbReference type="Gene3D" id="3.30.70.1290">
    <property type="entry name" value="Transposase IS200-like"/>
    <property type="match status" value="1"/>
</dbReference>
<dbReference type="InterPro" id="IPR002686">
    <property type="entry name" value="Transposase_17"/>
</dbReference>
<dbReference type="SMART" id="SM01321">
    <property type="entry name" value="Y1_Tnp"/>
    <property type="match status" value="1"/>
</dbReference>
<dbReference type="InterPro" id="IPR036515">
    <property type="entry name" value="Transposase_17_sf"/>
</dbReference>
<dbReference type="PANTHER" id="PTHR36966">
    <property type="entry name" value="REP-ASSOCIATED TYROSINE TRANSPOSASE"/>
    <property type="match status" value="1"/>
</dbReference>
<gene>
    <name evidence="2" type="ORF">Pan153_51080</name>
</gene>
<evidence type="ECO:0000259" key="1">
    <source>
        <dbReference type="SMART" id="SM01321"/>
    </source>
</evidence>
<dbReference type="InterPro" id="IPR052715">
    <property type="entry name" value="RAYT_transposase"/>
</dbReference>
<dbReference type="EMBL" id="CP036317">
    <property type="protein sequence ID" value="QDV20433.1"/>
    <property type="molecule type" value="Genomic_DNA"/>
</dbReference>
<dbReference type="Pfam" id="PF01797">
    <property type="entry name" value="Y1_Tnp"/>
    <property type="match status" value="1"/>
</dbReference>
<accession>A0A518FVQ2</accession>
<name>A0A518FVQ2_9PLAN</name>
<dbReference type="SUPFAM" id="SSF143422">
    <property type="entry name" value="Transposase IS200-like"/>
    <property type="match status" value="1"/>
</dbReference>
<evidence type="ECO:0000313" key="2">
    <source>
        <dbReference type="EMBL" id="QDV20433.1"/>
    </source>
</evidence>
<protein>
    <submittedName>
        <fullName evidence="2">Transposase IS200 like protein</fullName>
    </submittedName>
</protein>
<sequence length="221" mass="25742">MSCATVGLSDSDYKKLSSSVFMVGNEMLTHRKQVKHFHEPGDCHELTFSCHQRKPLLTNPVWKKMLCHSIDQALIRYQFHLIAFVIMPEHVHLLVYPTAHDCKIDGFLAAIKRPFSYRIKQLLTKQQAPLLTELTIRTRPGKTAFRFWLEGPGFDRNFFSKKAVESAVNYIHLNPVKRKLSSESREWKWSSARWYESNGEFIDPDLPTIHGLPWGFFLQTH</sequence>
<feature type="domain" description="Transposase IS200-like" evidence="1">
    <location>
        <begin position="39"/>
        <end position="174"/>
    </location>
</feature>
<proteinExistence type="predicted"/>
<dbReference type="AlphaFoldDB" id="A0A518FVQ2"/>
<dbReference type="GO" id="GO:0006313">
    <property type="term" value="P:DNA transposition"/>
    <property type="evidence" value="ECO:0007669"/>
    <property type="project" value="InterPro"/>
</dbReference>